<organism evidence="2 3">
    <name type="scientific">Xanthomonas dyei</name>
    <dbReference type="NCBI Taxonomy" id="743699"/>
    <lineage>
        <taxon>Bacteria</taxon>
        <taxon>Pseudomonadati</taxon>
        <taxon>Pseudomonadota</taxon>
        <taxon>Gammaproteobacteria</taxon>
        <taxon>Lysobacterales</taxon>
        <taxon>Lysobacteraceae</taxon>
        <taxon>Xanthomonas</taxon>
    </lineage>
</organism>
<dbReference type="GeneID" id="95583690"/>
<evidence type="ECO:0000313" key="2">
    <source>
        <dbReference type="EMBL" id="WOB27748.1"/>
    </source>
</evidence>
<sequence>MKITIRGSAGGNDCLFAHKLLLSEVRSGHFEPGLLDPHAQAGLMANLESIHLKGNRKDSNGKVLPAQMTIAEINGSPVGFIVTSVLEIYTARVNEIWLAAVSPEHRKNGVMTELLRFFCSHLDAQSERIFARLLPASDEMRRLLSAHGFQHIETLKNGYALLERKARTQSN</sequence>
<feature type="domain" description="N-acetyltransferase" evidence="1">
    <location>
        <begin position="20"/>
        <end position="168"/>
    </location>
</feature>
<accession>A0ABZ0DBU6</accession>
<keyword evidence="3" id="KW-1185">Reference proteome</keyword>
<proteinExistence type="predicted"/>
<dbReference type="Gene3D" id="3.40.630.30">
    <property type="match status" value="1"/>
</dbReference>
<evidence type="ECO:0000259" key="1">
    <source>
        <dbReference type="PROSITE" id="PS51186"/>
    </source>
</evidence>
<dbReference type="Pfam" id="PF00583">
    <property type="entry name" value="Acetyltransf_1"/>
    <property type="match status" value="1"/>
</dbReference>
<dbReference type="EMBL" id="CP103840">
    <property type="protein sequence ID" value="WOB27748.1"/>
    <property type="molecule type" value="Genomic_DNA"/>
</dbReference>
<protein>
    <submittedName>
        <fullName evidence="2">GNAT family N-acetyltransferase</fullName>
    </submittedName>
</protein>
<dbReference type="InterPro" id="IPR000182">
    <property type="entry name" value="GNAT_dom"/>
</dbReference>
<name>A0ABZ0DBU6_9XANT</name>
<reference evidence="2 3" key="1">
    <citation type="submission" date="2022-08" db="EMBL/GenBank/DDBJ databases">
        <title>Whole genome sequencing-based tracing of a 2022 introduction and outbreak of Xanthomonas hortorum pv. pelargonii.</title>
        <authorList>
            <person name="Iruegas-Bocardo F."/>
            <person name="Weisberg A.K."/>
            <person name="Riutta E.R."/>
            <person name="Kilday K."/>
            <person name="Bonkowski J.C."/>
            <person name="Creswell T."/>
            <person name="Daughtrey M.L."/>
            <person name="Rane K."/>
            <person name="Grunwald N.J."/>
            <person name="Chang J.H."/>
            <person name="Putnam M.L."/>
        </authorList>
    </citation>
    <scope>NUCLEOTIDE SEQUENCE [LARGE SCALE GENOMIC DNA]</scope>
    <source>
        <strain evidence="2 3">22-325</strain>
    </source>
</reference>
<dbReference type="InterPro" id="IPR016181">
    <property type="entry name" value="Acyl_CoA_acyltransferase"/>
</dbReference>
<gene>
    <name evidence="2" type="ORF">NYR99_07420</name>
</gene>
<dbReference type="PROSITE" id="PS51186">
    <property type="entry name" value="GNAT"/>
    <property type="match status" value="1"/>
</dbReference>
<dbReference type="SUPFAM" id="SSF55729">
    <property type="entry name" value="Acyl-CoA N-acyltransferases (Nat)"/>
    <property type="match status" value="1"/>
</dbReference>
<dbReference type="RefSeq" id="WP_316691578.1">
    <property type="nucleotide sequence ID" value="NZ_CP103837.1"/>
</dbReference>
<dbReference type="Proteomes" id="UP001304534">
    <property type="component" value="Chromosome"/>
</dbReference>
<evidence type="ECO:0000313" key="3">
    <source>
        <dbReference type="Proteomes" id="UP001304534"/>
    </source>
</evidence>
<dbReference type="CDD" id="cd04301">
    <property type="entry name" value="NAT_SF"/>
    <property type="match status" value="1"/>
</dbReference>